<comment type="similarity">
    <text evidence="1">Belongs to the LysR transcriptional regulatory family.</text>
</comment>
<evidence type="ECO:0000256" key="3">
    <source>
        <dbReference type="ARBA" id="ARBA00023125"/>
    </source>
</evidence>
<dbReference type="InterPro" id="IPR050176">
    <property type="entry name" value="LTTR"/>
</dbReference>
<name>A0A1I4B4C9_9HYPH</name>
<evidence type="ECO:0000313" key="7">
    <source>
        <dbReference type="Proteomes" id="UP000323300"/>
    </source>
</evidence>
<keyword evidence="3 6" id="KW-0238">DNA-binding</keyword>
<dbReference type="SUPFAM" id="SSF53850">
    <property type="entry name" value="Periplasmic binding protein-like II"/>
    <property type="match status" value="1"/>
</dbReference>
<evidence type="ECO:0000256" key="1">
    <source>
        <dbReference type="ARBA" id="ARBA00009437"/>
    </source>
</evidence>
<reference evidence="6 7" key="1">
    <citation type="submission" date="2016-10" db="EMBL/GenBank/DDBJ databases">
        <authorList>
            <person name="Varghese N."/>
            <person name="Submissions S."/>
        </authorList>
    </citation>
    <scope>NUCLEOTIDE SEQUENCE [LARGE SCALE GENOMIC DNA]</scope>
    <source>
        <strain evidence="6 7">DSM 21822</strain>
    </source>
</reference>
<dbReference type="PROSITE" id="PS50931">
    <property type="entry name" value="HTH_LYSR"/>
    <property type="match status" value="1"/>
</dbReference>
<proteinExistence type="inferred from homology"/>
<dbReference type="EMBL" id="FOSL01000009">
    <property type="protein sequence ID" value="SFK63718.1"/>
    <property type="molecule type" value="Genomic_DNA"/>
</dbReference>
<dbReference type="RefSeq" id="WP_149761222.1">
    <property type="nucleotide sequence ID" value="NZ_BSPE01000078.1"/>
</dbReference>
<accession>A0A1I4B4C9</accession>
<keyword evidence="7" id="KW-1185">Reference proteome</keyword>
<dbReference type="PANTHER" id="PTHR30579:SF3">
    <property type="entry name" value="TRANSCRIPTIONAL REGULATORY PROTEIN"/>
    <property type="match status" value="1"/>
</dbReference>
<sequence>MKNLNWDDLRIFVRVARGGGLSAAAGELGSSPATIGRRMLALEQALGRPLFVRRQTGYELTGDGRTLLGKALAMEAGARPIEDWLSASGNHPVVRISAGTWIANFLSENFSRIWSPQDPFRIAFKTAEARLDIAHREIEIGVRNQRPEGANLAARPLPDAAYAPFRARNHAPQSEENWVAIAPEDASTASTRWTSVQDGLVIAVWANTPRTLYDLIRSGAGKGVLPCFAGDRDPLLERAGDEITELRHRQWIVMHNDDRHRPEVRAIIERMATLINAHAPLFSGERPMGNG</sequence>
<dbReference type="Pfam" id="PF00126">
    <property type="entry name" value="HTH_1"/>
    <property type="match status" value="1"/>
</dbReference>
<dbReference type="InterPro" id="IPR036388">
    <property type="entry name" value="WH-like_DNA-bd_sf"/>
</dbReference>
<protein>
    <submittedName>
        <fullName evidence="6">DNA-binding transcriptional regulator, LysR family</fullName>
    </submittedName>
</protein>
<keyword evidence="4" id="KW-0804">Transcription</keyword>
<dbReference type="OrthoDB" id="9796526at2"/>
<dbReference type="SUPFAM" id="SSF46785">
    <property type="entry name" value="Winged helix' DNA-binding domain"/>
    <property type="match status" value="1"/>
</dbReference>
<dbReference type="Gene3D" id="1.10.10.10">
    <property type="entry name" value="Winged helix-like DNA-binding domain superfamily/Winged helix DNA-binding domain"/>
    <property type="match status" value="1"/>
</dbReference>
<dbReference type="GO" id="GO:0003677">
    <property type="term" value="F:DNA binding"/>
    <property type="evidence" value="ECO:0007669"/>
    <property type="project" value="UniProtKB-KW"/>
</dbReference>
<dbReference type="InterPro" id="IPR036390">
    <property type="entry name" value="WH_DNA-bd_sf"/>
</dbReference>
<feature type="domain" description="HTH lysR-type" evidence="5">
    <location>
        <begin position="4"/>
        <end position="61"/>
    </location>
</feature>
<evidence type="ECO:0000256" key="2">
    <source>
        <dbReference type="ARBA" id="ARBA00023015"/>
    </source>
</evidence>
<dbReference type="PANTHER" id="PTHR30579">
    <property type="entry name" value="TRANSCRIPTIONAL REGULATOR"/>
    <property type="match status" value="1"/>
</dbReference>
<evidence type="ECO:0000313" key="6">
    <source>
        <dbReference type="EMBL" id="SFK63718.1"/>
    </source>
</evidence>
<keyword evidence="2" id="KW-0805">Transcription regulation</keyword>
<dbReference type="InterPro" id="IPR000847">
    <property type="entry name" value="LysR_HTH_N"/>
</dbReference>
<evidence type="ECO:0000256" key="4">
    <source>
        <dbReference type="ARBA" id="ARBA00023163"/>
    </source>
</evidence>
<gene>
    <name evidence="6" type="ORF">SAMN04488498_109195</name>
</gene>
<organism evidence="6 7">
    <name type="scientific">Neomesorhizobium albiziae</name>
    <dbReference type="NCBI Taxonomy" id="335020"/>
    <lineage>
        <taxon>Bacteria</taxon>
        <taxon>Pseudomonadati</taxon>
        <taxon>Pseudomonadota</taxon>
        <taxon>Alphaproteobacteria</taxon>
        <taxon>Hyphomicrobiales</taxon>
        <taxon>Phyllobacteriaceae</taxon>
        <taxon>Neomesorhizobium</taxon>
    </lineage>
</organism>
<dbReference type="GO" id="GO:0003700">
    <property type="term" value="F:DNA-binding transcription factor activity"/>
    <property type="evidence" value="ECO:0007669"/>
    <property type="project" value="InterPro"/>
</dbReference>
<evidence type="ECO:0000259" key="5">
    <source>
        <dbReference type="PROSITE" id="PS50931"/>
    </source>
</evidence>
<dbReference type="Proteomes" id="UP000323300">
    <property type="component" value="Unassembled WGS sequence"/>
</dbReference>
<dbReference type="AlphaFoldDB" id="A0A1I4B4C9"/>